<accession>A0AAV3TCU2</accession>
<dbReference type="Proteomes" id="UP001500420">
    <property type="component" value="Unassembled WGS sequence"/>
</dbReference>
<dbReference type="PANTHER" id="PTHR43861:SF1">
    <property type="entry name" value="TRANS-ACONITATE 2-METHYLTRANSFERASE"/>
    <property type="match status" value="1"/>
</dbReference>
<name>A0AAV3TCU2_9EURY</name>
<evidence type="ECO:0000313" key="4">
    <source>
        <dbReference type="EMBL" id="GAA0680466.1"/>
    </source>
</evidence>
<dbReference type="CDD" id="cd02440">
    <property type="entry name" value="AdoMet_MTases"/>
    <property type="match status" value="1"/>
</dbReference>
<evidence type="ECO:0000313" key="5">
    <source>
        <dbReference type="Proteomes" id="UP001500420"/>
    </source>
</evidence>
<feature type="domain" description="Methyltransferase" evidence="3">
    <location>
        <begin position="42"/>
        <end position="136"/>
    </location>
</feature>
<reference evidence="4 5" key="1">
    <citation type="journal article" date="2019" name="Int. J. Syst. Evol. Microbiol.">
        <title>The Global Catalogue of Microorganisms (GCM) 10K type strain sequencing project: providing services to taxonomists for standard genome sequencing and annotation.</title>
        <authorList>
            <consortium name="The Broad Institute Genomics Platform"/>
            <consortium name="The Broad Institute Genome Sequencing Center for Infectious Disease"/>
            <person name="Wu L."/>
            <person name="Ma J."/>
        </authorList>
    </citation>
    <scope>NUCLEOTIDE SEQUENCE [LARGE SCALE GENOMIC DNA]</scope>
    <source>
        <strain evidence="4 5">JCM 16328</strain>
    </source>
</reference>
<dbReference type="InterPro" id="IPR029063">
    <property type="entry name" value="SAM-dependent_MTases_sf"/>
</dbReference>
<dbReference type="RefSeq" id="WP_343775088.1">
    <property type="nucleotide sequence ID" value="NZ_BAAADV010000007.1"/>
</dbReference>
<evidence type="ECO:0000259" key="3">
    <source>
        <dbReference type="Pfam" id="PF13649"/>
    </source>
</evidence>
<keyword evidence="2" id="KW-0808">Transferase</keyword>
<comment type="caution">
    <text evidence="4">The sequence shown here is derived from an EMBL/GenBank/DDBJ whole genome shotgun (WGS) entry which is preliminary data.</text>
</comment>
<protein>
    <submittedName>
        <fullName evidence="4">Class I SAM-dependent methyltransferase</fullName>
    </submittedName>
</protein>
<sequence length="253" mass="28960">MATLDADATLRAELYDRRMREMDRGDAKFYATLARDAEGPALELACGTGRIYLDALAEGCHVDGFDRSAEMLSFLRERAAERGLEPSVWQADMTDFAVAREYELAYCPFNAMQHLLTIEEQLDTLRNVYDALAPGGRFVFDVFVPSFELIAETYGEWRAEPVEFRGESREFRTRTRIADEVEQEFTVENELYDSDEKRVVTESHRLKMLPKREVELLARASPFEEWSVQGGFESDAAIEDGDPVQVWTLRKGE</sequence>
<gene>
    <name evidence="4" type="ORF">GCM10009020_31590</name>
</gene>
<dbReference type="EMBL" id="BAAADV010000007">
    <property type="protein sequence ID" value="GAA0680466.1"/>
    <property type="molecule type" value="Genomic_DNA"/>
</dbReference>
<dbReference type="Gene3D" id="2.20.25.110">
    <property type="entry name" value="S-adenosyl-L-methionine-dependent methyltransferases"/>
    <property type="match status" value="1"/>
</dbReference>
<dbReference type="SUPFAM" id="SSF53335">
    <property type="entry name" value="S-adenosyl-L-methionine-dependent methyltransferases"/>
    <property type="match status" value="1"/>
</dbReference>
<dbReference type="PANTHER" id="PTHR43861">
    <property type="entry name" value="TRANS-ACONITATE 2-METHYLTRANSFERASE-RELATED"/>
    <property type="match status" value="1"/>
</dbReference>
<dbReference type="GO" id="GO:0008168">
    <property type="term" value="F:methyltransferase activity"/>
    <property type="evidence" value="ECO:0007669"/>
    <property type="project" value="UniProtKB-KW"/>
</dbReference>
<dbReference type="AlphaFoldDB" id="A0AAV3TCU2"/>
<proteinExistence type="predicted"/>
<dbReference type="Pfam" id="PF13649">
    <property type="entry name" value="Methyltransf_25"/>
    <property type="match status" value="1"/>
</dbReference>
<dbReference type="GO" id="GO:0032259">
    <property type="term" value="P:methylation"/>
    <property type="evidence" value="ECO:0007669"/>
    <property type="project" value="UniProtKB-KW"/>
</dbReference>
<organism evidence="4 5">
    <name type="scientific">Natronoarchaeum mannanilyticum</name>
    <dbReference type="NCBI Taxonomy" id="926360"/>
    <lineage>
        <taxon>Archaea</taxon>
        <taxon>Methanobacteriati</taxon>
        <taxon>Methanobacteriota</taxon>
        <taxon>Stenosarchaea group</taxon>
        <taxon>Halobacteria</taxon>
        <taxon>Halobacteriales</taxon>
        <taxon>Natronoarchaeaceae</taxon>
    </lineage>
</organism>
<evidence type="ECO:0000256" key="1">
    <source>
        <dbReference type="ARBA" id="ARBA00022603"/>
    </source>
</evidence>
<keyword evidence="1 4" id="KW-0489">Methyltransferase</keyword>
<dbReference type="Gene3D" id="3.40.50.150">
    <property type="entry name" value="Vaccinia Virus protein VP39"/>
    <property type="match status" value="1"/>
</dbReference>
<keyword evidence="5" id="KW-1185">Reference proteome</keyword>
<evidence type="ECO:0000256" key="2">
    <source>
        <dbReference type="ARBA" id="ARBA00022679"/>
    </source>
</evidence>
<dbReference type="InterPro" id="IPR041698">
    <property type="entry name" value="Methyltransf_25"/>
</dbReference>